<dbReference type="RefSeq" id="WP_344610141.1">
    <property type="nucleotide sequence ID" value="NZ_BAAARV010000003.1"/>
</dbReference>
<gene>
    <name evidence="1" type="ORF">GCM10010170_000930</name>
</gene>
<dbReference type="Proteomes" id="UP001501444">
    <property type="component" value="Unassembled WGS sequence"/>
</dbReference>
<proteinExistence type="predicted"/>
<evidence type="ECO:0000313" key="1">
    <source>
        <dbReference type="EMBL" id="GAA2326268.1"/>
    </source>
</evidence>
<evidence type="ECO:0008006" key="3">
    <source>
        <dbReference type="Google" id="ProtNLM"/>
    </source>
</evidence>
<protein>
    <recommendedName>
        <fullName evidence="3">SnoaL-like domain-containing protein</fullName>
    </recommendedName>
</protein>
<keyword evidence="2" id="KW-1185">Reference proteome</keyword>
<reference evidence="1 2" key="1">
    <citation type="journal article" date="2019" name="Int. J. Syst. Evol. Microbiol.">
        <title>The Global Catalogue of Microorganisms (GCM) 10K type strain sequencing project: providing services to taxonomists for standard genome sequencing and annotation.</title>
        <authorList>
            <consortium name="The Broad Institute Genomics Platform"/>
            <consortium name="The Broad Institute Genome Sequencing Center for Infectious Disease"/>
            <person name="Wu L."/>
            <person name="Ma J."/>
        </authorList>
    </citation>
    <scope>NUCLEOTIDE SEQUENCE [LARGE SCALE GENOMIC DNA]</scope>
    <source>
        <strain evidence="1 2">JCM 3272</strain>
    </source>
</reference>
<organism evidence="1 2">
    <name type="scientific">Dactylosporangium salmoneum</name>
    <dbReference type="NCBI Taxonomy" id="53361"/>
    <lineage>
        <taxon>Bacteria</taxon>
        <taxon>Bacillati</taxon>
        <taxon>Actinomycetota</taxon>
        <taxon>Actinomycetes</taxon>
        <taxon>Micromonosporales</taxon>
        <taxon>Micromonosporaceae</taxon>
        <taxon>Dactylosporangium</taxon>
    </lineage>
</organism>
<name>A0ABN3FB50_9ACTN</name>
<comment type="caution">
    <text evidence="1">The sequence shown here is derived from an EMBL/GenBank/DDBJ whole genome shotgun (WGS) entry which is preliminary data.</text>
</comment>
<sequence length="53" mass="5839">MVPVGYEHEPDGRVAVAVHQVVRDTGGSVIADQMVTHVYRFDGDAVAEMEIRQ</sequence>
<accession>A0ABN3FB50</accession>
<evidence type="ECO:0000313" key="2">
    <source>
        <dbReference type="Proteomes" id="UP001501444"/>
    </source>
</evidence>
<dbReference type="EMBL" id="BAAARV010000003">
    <property type="protein sequence ID" value="GAA2326268.1"/>
    <property type="molecule type" value="Genomic_DNA"/>
</dbReference>